<feature type="compositionally biased region" description="Polar residues" evidence="1">
    <location>
        <begin position="21"/>
        <end position="30"/>
    </location>
</feature>
<feature type="compositionally biased region" description="Basic and acidic residues" evidence="1">
    <location>
        <begin position="198"/>
        <end position="215"/>
    </location>
</feature>
<feature type="region of interest" description="Disordered" evidence="1">
    <location>
        <begin position="1"/>
        <end position="263"/>
    </location>
</feature>
<dbReference type="AlphaFoldDB" id="A0AAE1YBG1"/>
<reference evidence="2" key="1">
    <citation type="submission" date="2020-06" db="EMBL/GenBank/DDBJ databases">
        <authorList>
            <person name="Li T."/>
            <person name="Hu X."/>
            <person name="Zhang T."/>
            <person name="Song X."/>
            <person name="Zhang H."/>
            <person name="Dai N."/>
            <person name="Sheng W."/>
            <person name="Hou X."/>
            <person name="Wei L."/>
        </authorList>
    </citation>
    <scope>NUCLEOTIDE SEQUENCE</scope>
    <source>
        <strain evidence="2">3651</strain>
        <tissue evidence="2">Leaf</tissue>
    </source>
</reference>
<feature type="compositionally biased region" description="Basic and acidic residues" evidence="1">
    <location>
        <begin position="136"/>
        <end position="145"/>
    </location>
</feature>
<comment type="caution">
    <text evidence="2">The sequence shown here is derived from an EMBL/GenBank/DDBJ whole genome shotgun (WGS) entry which is preliminary data.</text>
</comment>
<dbReference type="Proteomes" id="UP001293254">
    <property type="component" value="Unassembled WGS sequence"/>
</dbReference>
<dbReference type="EMBL" id="JACGWO010000005">
    <property type="protein sequence ID" value="KAK4426974.1"/>
    <property type="molecule type" value="Genomic_DNA"/>
</dbReference>
<feature type="compositionally biased region" description="Polar residues" evidence="1">
    <location>
        <begin position="146"/>
        <end position="157"/>
    </location>
</feature>
<evidence type="ECO:0000256" key="1">
    <source>
        <dbReference type="SAM" id="MobiDB-lite"/>
    </source>
</evidence>
<gene>
    <name evidence="2" type="ORF">Salat_1466200</name>
</gene>
<feature type="compositionally biased region" description="Basic and acidic residues" evidence="1">
    <location>
        <begin position="67"/>
        <end position="85"/>
    </location>
</feature>
<organism evidence="2 3">
    <name type="scientific">Sesamum alatum</name>
    <dbReference type="NCBI Taxonomy" id="300844"/>
    <lineage>
        <taxon>Eukaryota</taxon>
        <taxon>Viridiplantae</taxon>
        <taxon>Streptophyta</taxon>
        <taxon>Embryophyta</taxon>
        <taxon>Tracheophyta</taxon>
        <taxon>Spermatophyta</taxon>
        <taxon>Magnoliopsida</taxon>
        <taxon>eudicotyledons</taxon>
        <taxon>Gunneridae</taxon>
        <taxon>Pentapetalae</taxon>
        <taxon>asterids</taxon>
        <taxon>lamiids</taxon>
        <taxon>Lamiales</taxon>
        <taxon>Pedaliaceae</taxon>
        <taxon>Sesamum</taxon>
    </lineage>
</organism>
<feature type="compositionally biased region" description="Basic and acidic residues" evidence="1">
    <location>
        <begin position="93"/>
        <end position="104"/>
    </location>
</feature>
<protein>
    <submittedName>
        <fullName evidence="2">Uncharacterized protein</fullName>
    </submittedName>
</protein>
<feature type="compositionally biased region" description="Acidic residues" evidence="1">
    <location>
        <begin position="217"/>
        <end position="242"/>
    </location>
</feature>
<feature type="compositionally biased region" description="Polar residues" evidence="1">
    <location>
        <begin position="109"/>
        <end position="121"/>
    </location>
</feature>
<proteinExistence type="predicted"/>
<keyword evidence="3" id="KW-1185">Reference proteome</keyword>
<evidence type="ECO:0000313" key="2">
    <source>
        <dbReference type="EMBL" id="KAK4426974.1"/>
    </source>
</evidence>
<accession>A0AAE1YBG1</accession>
<reference evidence="2" key="2">
    <citation type="journal article" date="2024" name="Plant">
        <title>Genomic evolution and insights into agronomic trait innovations of Sesamum species.</title>
        <authorList>
            <person name="Miao H."/>
            <person name="Wang L."/>
            <person name="Qu L."/>
            <person name="Liu H."/>
            <person name="Sun Y."/>
            <person name="Le M."/>
            <person name="Wang Q."/>
            <person name="Wei S."/>
            <person name="Zheng Y."/>
            <person name="Lin W."/>
            <person name="Duan Y."/>
            <person name="Cao H."/>
            <person name="Xiong S."/>
            <person name="Wang X."/>
            <person name="Wei L."/>
            <person name="Li C."/>
            <person name="Ma Q."/>
            <person name="Ju M."/>
            <person name="Zhao R."/>
            <person name="Li G."/>
            <person name="Mu C."/>
            <person name="Tian Q."/>
            <person name="Mei H."/>
            <person name="Zhang T."/>
            <person name="Gao T."/>
            <person name="Zhang H."/>
        </authorList>
    </citation>
    <scope>NUCLEOTIDE SEQUENCE</scope>
    <source>
        <strain evidence="2">3651</strain>
    </source>
</reference>
<evidence type="ECO:0000313" key="3">
    <source>
        <dbReference type="Proteomes" id="UP001293254"/>
    </source>
</evidence>
<sequence>MLNKASRSKNCIGSSGRRTHTGTIGDSSLGLNHPVSNGGKRRSSGEPSGDYQNSRGGRRTVAAAEDEQYRQAGDKPPEKRTEQYRNKQATNRRKNETGDKPPEKRNRRQTAAINNNKQCPKSSAEICAFQTKKAKRCADLRRKTESSGLDSSRSVTGRATRAVSQKRGGHGDSGGVARTGNAAGKAFRRPAGRGGGGGREDPVKPPVEEQRRLPDEPSVDETTTDEGEEEEIVDSSIAEEAEPSIIGGEGKRVTSPIHAVSLT</sequence>
<name>A0AAE1YBG1_9LAMI</name>